<dbReference type="InterPro" id="IPR036452">
    <property type="entry name" value="Ribo_hydro-like"/>
</dbReference>
<evidence type="ECO:0000259" key="3">
    <source>
        <dbReference type="Pfam" id="PF01156"/>
    </source>
</evidence>
<feature type="domain" description="Inosine/uridine-preferring nucleoside hydrolase" evidence="3">
    <location>
        <begin position="6"/>
        <end position="294"/>
    </location>
</feature>
<evidence type="ECO:0000313" key="4">
    <source>
        <dbReference type="EMBL" id="CCV65212.1"/>
    </source>
</evidence>
<dbReference type="RefSeq" id="WP_030004074.1">
    <property type="nucleotide sequence ID" value="NC_022549.1"/>
</dbReference>
<name>U4KM83_9MOLU</name>
<dbReference type="NCBIfam" id="NF008036">
    <property type="entry name" value="PRK10768.1"/>
    <property type="match status" value="1"/>
</dbReference>
<dbReference type="EMBL" id="FO681348">
    <property type="protein sequence ID" value="CCV65212.1"/>
    <property type="molecule type" value="Genomic_DNA"/>
</dbReference>
<dbReference type="GO" id="GO:0045437">
    <property type="term" value="F:uridine nucleosidase activity"/>
    <property type="evidence" value="ECO:0007669"/>
    <property type="project" value="UniProtKB-ARBA"/>
</dbReference>
<dbReference type="AlphaFoldDB" id="U4KM83"/>
<dbReference type="CDD" id="cd02651">
    <property type="entry name" value="nuc_hydro_IU_UC_XIUA"/>
    <property type="match status" value="1"/>
</dbReference>
<dbReference type="EC" id="3.2.2.1" evidence="4"/>
<sequence>MKKRPIIIDTDPGIDDAVAIAIALFDETLDVRLLTTVSGNVSVDKVTDNLLRLLKFWGKSVRVAKGAQKPLIQIREDASSVHGSSGMDGYEFPAVTYENLIEEHAVVALRNELLESKEKITLVPIGPLTNIALLLSTYPEVKEKIEEIILMGGSAGRGNYGVLSEFNIGFDPEAAKIVFESGLKITMAGLDVGLKALVYHEDSLEIKAQNKTGEMIYALFQKYRGGSLKTGLKMYDSTAIAYLLNKDLFETVYTHVSIETEGTYTKGATLVDLKGYLKKEPNVTVCLDIKQEEFSVWLKEALAKCI</sequence>
<dbReference type="GO" id="GO:0006152">
    <property type="term" value="P:purine nucleoside catabolic process"/>
    <property type="evidence" value="ECO:0007669"/>
    <property type="project" value="TreeGrafter"/>
</dbReference>
<keyword evidence="2 4" id="KW-0326">Glycosidase</keyword>
<accession>U4KM83</accession>
<dbReference type="PANTHER" id="PTHR12304:SF15">
    <property type="entry name" value="NON-SPECIFIC RIBONUCLEOSIDE HYDROLASE RIHC"/>
    <property type="match status" value="1"/>
</dbReference>
<dbReference type="PROSITE" id="PS01247">
    <property type="entry name" value="IUNH"/>
    <property type="match status" value="1"/>
</dbReference>
<keyword evidence="5" id="KW-1185">Reference proteome</keyword>
<keyword evidence="1 4" id="KW-0378">Hydrolase</keyword>
<dbReference type="PANTHER" id="PTHR12304">
    <property type="entry name" value="INOSINE-URIDINE PREFERRING NUCLEOSIDE HYDROLASE"/>
    <property type="match status" value="1"/>
</dbReference>
<dbReference type="STRING" id="61635.BN85301910"/>
<dbReference type="SUPFAM" id="SSF53590">
    <property type="entry name" value="Nucleoside hydrolase"/>
    <property type="match status" value="1"/>
</dbReference>
<dbReference type="KEGG" id="abra:BN85301910"/>
<evidence type="ECO:0000256" key="2">
    <source>
        <dbReference type="ARBA" id="ARBA00023295"/>
    </source>
</evidence>
<gene>
    <name evidence="4" type="ORF">BN85301910</name>
</gene>
<dbReference type="InterPro" id="IPR023186">
    <property type="entry name" value="IUNH"/>
</dbReference>
<dbReference type="Proteomes" id="UP000032737">
    <property type="component" value="Chromosome"/>
</dbReference>
<protein>
    <submittedName>
        <fullName evidence="4">Inosine-uridine preferring nucleoside hydrolase</fullName>
        <ecNumber evidence="4">3.2.2.1</ecNumber>
    </submittedName>
</protein>
<evidence type="ECO:0000313" key="5">
    <source>
        <dbReference type="Proteomes" id="UP000032737"/>
    </source>
</evidence>
<reference evidence="4 5" key="1">
    <citation type="journal article" date="2013" name="J. Mol. Microbiol. Biotechnol.">
        <title>Analysis of the Complete Genomes of Acholeplasma brassicae , A. palmae and A. laidlawii and Their Comparison to the Obligate Parasites from ' Candidatus Phytoplasma'.</title>
        <authorList>
            <person name="Kube M."/>
            <person name="Siewert C."/>
            <person name="Migdoll A.M."/>
            <person name="Duduk B."/>
            <person name="Holz S."/>
            <person name="Rabus R."/>
            <person name="Seemuller E."/>
            <person name="Mitrovic J."/>
            <person name="Muller I."/>
            <person name="Buttner C."/>
            <person name="Reinhardt R."/>
        </authorList>
    </citation>
    <scope>NUCLEOTIDE SEQUENCE [LARGE SCALE GENOMIC DNA]</scope>
    <source>
        <strain evidence="5">0502</strain>
    </source>
</reference>
<organism evidence="4 5">
    <name type="scientific">Acholeplasma brassicae</name>
    <dbReference type="NCBI Taxonomy" id="61635"/>
    <lineage>
        <taxon>Bacteria</taxon>
        <taxon>Bacillati</taxon>
        <taxon>Mycoplasmatota</taxon>
        <taxon>Mollicutes</taxon>
        <taxon>Acholeplasmatales</taxon>
        <taxon>Acholeplasmataceae</taxon>
        <taxon>Acholeplasma</taxon>
    </lineage>
</organism>
<proteinExistence type="predicted"/>
<dbReference type="GO" id="GO:0008477">
    <property type="term" value="F:purine nucleosidase activity"/>
    <property type="evidence" value="ECO:0007669"/>
    <property type="project" value="UniProtKB-EC"/>
</dbReference>
<evidence type="ECO:0000256" key="1">
    <source>
        <dbReference type="ARBA" id="ARBA00022801"/>
    </source>
</evidence>
<dbReference type="OrthoDB" id="9797882at2"/>
<dbReference type="InterPro" id="IPR015910">
    <property type="entry name" value="I/U_nuclsd_hydro_CS"/>
</dbReference>
<dbReference type="HOGENOM" id="CLU_036838_2_2_14"/>
<dbReference type="InterPro" id="IPR001910">
    <property type="entry name" value="Inosine/uridine_hydrolase_dom"/>
</dbReference>
<dbReference type="GO" id="GO:0005829">
    <property type="term" value="C:cytosol"/>
    <property type="evidence" value="ECO:0007669"/>
    <property type="project" value="TreeGrafter"/>
</dbReference>
<dbReference type="Gene3D" id="3.90.245.10">
    <property type="entry name" value="Ribonucleoside hydrolase-like"/>
    <property type="match status" value="1"/>
</dbReference>
<dbReference type="Pfam" id="PF01156">
    <property type="entry name" value="IU_nuc_hydro"/>
    <property type="match status" value="1"/>
</dbReference>